<feature type="compositionally biased region" description="Low complexity" evidence="1">
    <location>
        <begin position="114"/>
        <end position="165"/>
    </location>
</feature>
<feature type="compositionally biased region" description="Low complexity" evidence="1">
    <location>
        <begin position="21"/>
        <end position="31"/>
    </location>
</feature>
<feature type="compositionally biased region" description="Polar residues" evidence="1">
    <location>
        <begin position="34"/>
        <end position="72"/>
    </location>
</feature>
<evidence type="ECO:0000313" key="2">
    <source>
        <dbReference type="EMBL" id="CAH3013589.1"/>
    </source>
</evidence>
<feature type="compositionally biased region" description="Polar residues" evidence="1">
    <location>
        <begin position="1"/>
        <end position="13"/>
    </location>
</feature>
<name>A0ABN8LDN7_9CNID</name>
<sequence>MITPSSSVATTTAKPVVLPPSSSFTSAAAHTTSEDGSQSVSPTTLSQTIQGTKVLSNTTPSSSVKISVTTKAEISPSAHSPGRNTSKSVTQQQHNDHNSSIGGTTSHISPPRQSDSLISSASLGVSSQPGPSSVSLTLTASSSVHQDPSSTVAATTMSSAPTTQALIPSTSRTVPPPKIMIHIFFIKCCSSFSASFNCTELTVFEKDCSDTCSNVGGQVEATEWCPSYSTVPANRISKRTKKVNCKEYCTAAFRSLLSTVIVGILLFM</sequence>
<protein>
    <recommendedName>
        <fullName evidence="4">ShKT domain-containing protein</fullName>
    </recommendedName>
</protein>
<evidence type="ECO:0000313" key="3">
    <source>
        <dbReference type="Proteomes" id="UP001159427"/>
    </source>
</evidence>
<keyword evidence="3" id="KW-1185">Reference proteome</keyword>
<comment type="caution">
    <text evidence="2">The sequence shown here is derived from an EMBL/GenBank/DDBJ whole genome shotgun (WGS) entry which is preliminary data.</text>
</comment>
<reference evidence="2 3" key="1">
    <citation type="submission" date="2022-05" db="EMBL/GenBank/DDBJ databases">
        <authorList>
            <consortium name="Genoscope - CEA"/>
            <person name="William W."/>
        </authorList>
    </citation>
    <scope>NUCLEOTIDE SEQUENCE [LARGE SCALE GENOMIC DNA]</scope>
</reference>
<dbReference type="Proteomes" id="UP001159427">
    <property type="component" value="Unassembled WGS sequence"/>
</dbReference>
<proteinExistence type="predicted"/>
<organism evidence="2 3">
    <name type="scientific">Porites evermanni</name>
    <dbReference type="NCBI Taxonomy" id="104178"/>
    <lineage>
        <taxon>Eukaryota</taxon>
        <taxon>Metazoa</taxon>
        <taxon>Cnidaria</taxon>
        <taxon>Anthozoa</taxon>
        <taxon>Hexacorallia</taxon>
        <taxon>Scleractinia</taxon>
        <taxon>Fungiina</taxon>
        <taxon>Poritidae</taxon>
        <taxon>Porites</taxon>
    </lineage>
</organism>
<feature type="region of interest" description="Disordered" evidence="1">
    <location>
        <begin position="1"/>
        <end position="171"/>
    </location>
</feature>
<gene>
    <name evidence="2" type="ORF">PEVE_00000016</name>
</gene>
<dbReference type="EMBL" id="CALNXI010000001">
    <property type="protein sequence ID" value="CAH3013589.1"/>
    <property type="molecule type" value="Genomic_DNA"/>
</dbReference>
<accession>A0ABN8LDN7</accession>
<feature type="compositionally biased region" description="Polar residues" evidence="1">
    <location>
        <begin position="82"/>
        <end position="113"/>
    </location>
</feature>
<evidence type="ECO:0000256" key="1">
    <source>
        <dbReference type="SAM" id="MobiDB-lite"/>
    </source>
</evidence>
<evidence type="ECO:0008006" key="4">
    <source>
        <dbReference type="Google" id="ProtNLM"/>
    </source>
</evidence>